<organism evidence="15 16">
    <name type="scientific">Rhizophagus irregularis (strain DAOM 197198w)</name>
    <name type="common">Glomus intraradices</name>
    <dbReference type="NCBI Taxonomy" id="1432141"/>
    <lineage>
        <taxon>Eukaryota</taxon>
        <taxon>Fungi</taxon>
        <taxon>Fungi incertae sedis</taxon>
        <taxon>Mucoromycota</taxon>
        <taxon>Glomeromycotina</taxon>
        <taxon>Glomeromycetes</taxon>
        <taxon>Glomerales</taxon>
        <taxon>Glomeraceae</taxon>
        <taxon>Rhizophagus</taxon>
    </lineage>
</organism>
<dbReference type="PANTHER" id="PTHR11276:SF42">
    <property type="entry name" value="DNA POLYMERASE BETA"/>
    <property type="match status" value="1"/>
</dbReference>
<keyword evidence="3 13" id="KW-0808">Transferase</keyword>
<dbReference type="EMBL" id="JEMT01026499">
    <property type="protein sequence ID" value="EXX59341.1"/>
    <property type="molecule type" value="Genomic_DNA"/>
</dbReference>
<dbReference type="EC" id="2.7.7.7" evidence="13"/>
<keyword evidence="7" id="KW-0460">Magnesium</keyword>
<dbReference type="InterPro" id="IPR022312">
    <property type="entry name" value="DNA_pol_X"/>
</dbReference>
<dbReference type="OrthoDB" id="205514at2759"/>
<comment type="caution">
    <text evidence="15">The sequence shown here is derived from an EMBL/GenBank/DDBJ whole genome shotgun (WGS) entry which is preliminary data.</text>
</comment>
<dbReference type="GO" id="GO:0006303">
    <property type="term" value="P:double-strand break repair via nonhomologous end joining"/>
    <property type="evidence" value="ECO:0007669"/>
    <property type="project" value="TreeGrafter"/>
</dbReference>
<dbReference type="Gene3D" id="1.10.150.20">
    <property type="entry name" value="5' to 3' exonuclease, C-terminal subdomain"/>
    <property type="match status" value="1"/>
</dbReference>
<evidence type="ECO:0000256" key="1">
    <source>
        <dbReference type="ARBA" id="ARBA00001946"/>
    </source>
</evidence>
<reference evidence="15 16" key="1">
    <citation type="submission" date="2014-02" db="EMBL/GenBank/DDBJ databases">
        <title>Single nucleus genome sequencing reveals high similarity among nuclei of an endomycorrhizal fungus.</title>
        <authorList>
            <person name="Lin K."/>
            <person name="Geurts R."/>
            <person name="Zhang Z."/>
            <person name="Limpens E."/>
            <person name="Saunders D.G."/>
            <person name="Mu D."/>
            <person name="Pang E."/>
            <person name="Cao H."/>
            <person name="Cha H."/>
            <person name="Lin T."/>
            <person name="Zhou Q."/>
            <person name="Shang Y."/>
            <person name="Li Y."/>
            <person name="Ivanov S."/>
            <person name="Sharma T."/>
            <person name="Velzen R.V."/>
            <person name="Ruijter N.D."/>
            <person name="Aanen D.K."/>
            <person name="Win J."/>
            <person name="Kamoun S."/>
            <person name="Bisseling T."/>
            <person name="Huang S."/>
        </authorList>
    </citation>
    <scope>NUCLEOTIDE SEQUENCE [LARGE SCALE GENOMIC DNA]</scope>
    <source>
        <strain evidence="16">DAOM197198w</strain>
    </source>
</reference>
<dbReference type="SMR" id="A0A015KI88"/>
<sequence>MLSTIRPLTRQKTHVHYQHYYLNNSILTVGTLIQQATRFNVYFPGREISYLFPNSKIRKNEDYAPSSITGTTIDNKNGPVNNEIKFETKVSQNKDDKNITAKSGPNDLNKSITDVLRELAKQERAAGDNFRERAYYAAIKSIEAYPKKIESGKEARELKFIGPSIEMKIDEILKTGTCSHVTGYPDSAERQLFNELNKVPRIGRIRALKYLSKGYKTLEEISNCSNLQPDQKYIIKHINELGETIPRWEMNLLLEYIMKQLDNRDNRYLIEACGSFRRGAKYSESLNIVISHPEFKEDTTESINDFLEKFINDLKIQGFCTEYFPKGSSKYLTICRIPQTNKKAKPYLRRKIELRAVPYKNYWLTVLAKTGDEVFYKKLQRKSLENGFRLSETILAPIDPNSGMVGEPLIVNSENDIFKNLNIKYLAPESRAWKGS</sequence>
<keyword evidence="10 13" id="KW-0539">Nucleus</keyword>
<dbReference type="GO" id="GO:0003677">
    <property type="term" value="F:DNA binding"/>
    <property type="evidence" value="ECO:0007669"/>
    <property type="project" value="UniProtKB-UniRule"/>
</dbReference>
<dbReference type="InterPro" id="IPR037160">
    <property type="entry name" value="DNA_Pol_thumb_sf"/>
</dbReference>
<keyword evidence="16" id="KW-1185">Reference proteome</keyword>
<comment type="catalytic activity">
    <reaction evidence="11 13">
        <text>DNA(n) + a 2'-deoxyribonucleoside 5'-triphosphate = DNA(n+1) + diphosphate</text>
        <dbReference type="Rhea" id="RHEA:22508"/>
        <dbReference type="Rhea" id="RHEA-COMP:17339"/>
        <dbReference type="Rhea" id="RHEA-COMP:17340"/>
        <dbReference type="ChEBI" id="CHEBI:33019"/>
        <dbReference type="ChEBI" id="CHEBI:61560"/>
        <dbReference type="ChEBI" id="CHEBI:173112"/>
        <dbReference type="EC" id="2.7.7.7"/>
    </reaction>
</comment>
<comment type="cofactor">
    <cofactor evidence="1">
        <name>Mg(2+)</name>
        <dbReference type="ChEBI" id="CHEBI:18420"/>
    </cofactor>
</comment>
<dbReference type="PANTHER" id="PTHR11276">
    <property type="entry name" value="DNA POLYMERASE TYPE-X FAMILY MEMBER"/>
    <property type="match status" value="1"/>
</dbReference>
<evidence type="ECO:0000256" key="3">
    <source>
        <dbReference type="ARBA" id="ARBA00022679"/>
    </source>
</evidence>
<gene>
    <name evidence="15" type="ORF">RirG_189980</name>
</gene>
<name>A0A015KI88_RHIIW</name>
<keyword evidence="6 13" id="KW-0227">DNA damage</keyword>
<keyword evidence="4 13" id="KW-0548">Nucleotidyltransferase</keyword>
<dbReference type="InterPro" id="IPR002008">
    <property type="entry name" value="DNA_pol_X_beta-like"/>
</dbReference>
<dbReference type="Gene3D" id="3.30.460.10">
    <property type="entry name" value="Beta Polymerase, domain 2"/>
    <property type="match status" value="1"/>
</dbReference>
<dbReference type="InterPro" id="IPR043519">
    <property type="entry name" value="NT_sf"/>
</dbReference>
<dbReference type="Pfam" id="PF14791">
    <property type="entry name" value="DNA_pol_B_thumb"/>
    <property type="match status" value="1"/>
</dbReference>
<keyword evidence="9 13" id="KW-0234">DNA repair</keyword>
<evidence type="ECO:0000256" key="9">
    <source>
        <dbReference type="ARBA" id="ARBA00023204"/>
    </source>
</evidence>
<dbReference type="GO" id="GO:0046872">
    <property type="term" value="F:metal ion binding"/>
    <property type="evidence" value="ECO:0007669"/>
    <property type="project" value="UniProtKB-UniRule"/>
</dbReference>
<evidence type="ECO:0000256" key="11">
    <source>
        <dbReference type="ARBA" id="ARBA00049244"/>
    </source>
</evidence>
<evidence type="ECO:0000259" key="14">
    <source>
        <dbReference type="SMART" id="SM00483"/>
    </source>
</evidence>
<keyword evidence="5" id="KW-0479">Metal-binding</keyword>
<feature type="domain" description="DNA-directed DNA polymerase X" evidence="14">
    <location>
        <begin position="107"/>
        <end position="432"/>
    </location>
</feature>
<evidence type="ECO:0000256" key="4">
    <source>
        <dbReference type="ARBA" id="ARBA00022695"/>
    </source>
</evidence>
<evidence type="ECO:0000256" key="5">
    <source>
        <dbReference type="ARBA" id="ARBA00022723"/>
    </source>
</evidence>
<evidence type="ECO:0000256" key="13">
    <source>
        <dbReference type="RuleBase" id="RU366014"/>
    </source>
</evidence>
<dbReference type="Proteomes" id="UP000022910">
    <property type="component" value="Unassembled WGS sequence"/>
</dbReference>
<dbReference type="STRING" id="1432141.A0A015KI88"/>
<feature type="active site" description="Nucleophile; Schiff-base intermediate with DNA; for 5'-dRP lyase activity" evidence="12">
    <location>
        <position position="168"/>
    </location>
</feature>
<evidence type="ECO:0000256" key="2">
    <source>
        <dbReference type="ARBA" id="ARBA00004123"/>
    </source>
</evidence>
<dbReference type="InterPro" id="IPR027421">
    <property type="entry name" value="DNA_pol_lamdba_lyase_dom_sf"/>
</dbReference>
<dbReference type="InterPro" id="IPR028207">
    <property type="entry name" value="DNA_pol_B_palm_palm"/>
</dbReference>
<accession>A0A015KI88</accession>
<proteinExistence type="inferred from homology"/>
<dbReference type="InterPro" id="IPR010996">
    <property type="entry name" value="HHH_MUS81"/>
</dbReference>
<dbReference type="InterPro" id="IPR002054">
    <property type="entry name" value="DNA-dir_DNA_pol_X"/>
</dbReference>
<dbReference type="GO" id="GO:0006284">
    <property type="term" value="P:base-excision repair"/>
    <property type="evidence" value="ECO:0007669"/>
    <property type="project" value="TreeGrafter"/>
</dbReference>
<dbReference type="AlphaFoldDB" id="A0A015KI88"/>
<dbReference type="GO" id="GO:0003887">
    <property type="term" value="F:DNA-directed DNA polymerase activity"/>
    <property type="evidence" value="ECO:0007669"/>
    <property type="project" value="UniProtKB-UniRule"/>
</dbReference>
<comment type="function">
    <text evidence="13">DNA polymerase that functions in several pathways of DNA repair. Involved in base excision repair (BER) responsible for repair of lesions that give rise to abasic (AP) sites in DNA. Also contributes to DNA double-strand break repair by non-homologous end joining and homologous recombination. Has both template-dependent and template-independent (terminal transferase) DNA polymerase activities. Has also a 5'-deoxyribose-5-phosphate lyase (dRP lyase) activity.</text>
</comment>
<dbReference type="Gene3D" id="3.30.210.10">
    <property type="entry name" value="DNA polymerase, thumb domain"/>
    <property type="match status" value="1"/>
</dbReference>
<evidence type="ECO:0000256" key="12">
    <source>
        <dbReference type="PIRSR" id="PIRSR622312-50"/>
    </source>
</evidence>
<dbReference type="Gene3D" id="1.10.150.110">
    <property type="entry name" value="DNA polymerase beta, N-terminal domain-like"/>
    <property type="match status" value="1"/>
</dbReference>
<dbReference type="SUPFAM" id="SSF81585">
    <property type="entry name" value="PsbU/PolX domain-like"/>
    <property type="match status" value="1"/>
</dbReference>
<keyword evidence="8 13" id="KW-0239">DNA-directed DNA polymerase</keyword>
<evidence type="ECO:0000256" key="6">
    <source>
        <dbReference type="ARBA" id="ARBA00022763"/>
    </source>
</evidence>
<dbReference type="Pfam" id="PF14792">
    <property type="entry name" value="DNA_pol_B_palm"/>
    <property type="match status" value="1"/>
</dbReference>
<protein>
    <recommendedName>
        <fullName evidence="13">DNA polymerase</fullName>
        <ecNumber evidence="13">2.7.7.7</ecNumber>
    </recommendedName>
</protein>
<dbReference type="GO" id="GO:0005634">
    <property type="term" value="C:nucleus"/>
    <property type="evidence" value="ECO:0007669"/>
    <property type="project" value="UniProtKB-SubCell"/>
</dbReference>
<dbReference type="PRINTS" id="PR00870">
    <property type="entry name" value="DNAPOLXBETA"/>
</dbReference>
<evidence type="ECO:0000313" key="16">
    <source>
        <dbReference type="Proteomes" id="UP000022910"/>
    </source>
</evidence>
<evidence type="ECO:0000256" key="7">
    <source>
        <dbReference type="ARBA" id="ARBA00022842"/>
    </source>
</evidence>
<dbReference type="InterPro" id="IPR029398">
    <property type="entry name" value="PolB_thumb"/>
</dbReference>
<dbReference type="OMA" id="ERDVFDW"/>
<comment type="subcellular location">
    <subcellularLocation>
        <location evidence="2 13">Nucleus</location>
    </subcellularLocation>
</comment>
<dbReference type="SUPFAM" id="SSF81301">
    <property type="entry name" value="Nucleotidyltransferase"/>
    <property type="match status" value="1"/>
</dbReference>
<evidence type="ECO:0000256" key="8">
    <source>
        <dbReference type="ARBA" id="ARBA00022932"/>
    </source>
</evidence>
<evidence type="ECO:0000256" key="10">
    <source>
        <dbReference type="ARBA" id="ARBA00023242"/>
    </source>
</evidence>
<comment type="similarity">
    <text evidence="13">Belongs to the DNA polymerase type-X family.</text>
</comment>
<evidence type="ECO:0000313" key="15">
    <source>
        <dbReference type="EMBL" id="EXX59341.1"/>
    </source>
</evidence>
<dbReference type="Pfam" id="PF14716">
    <property type="entry name" value="HHH_8"/>
    <property type="match status" value="1"/>
</dbReference>
<dbReference type="HOGENOM" id="CLU_628734_0_0_1"/>
<dbReference type="CDD" id="cd00141">
    <property type="entry name" value="NT_POLXc"/>
    <property type="match status" value="1"/>
</dbReference>
<dbReference type="SMART" id="SM00483">
    <property type="entry name" value="POLXc"/>
    <property type="match status" value="1"/>
</dbReference>
<dbReference type="PRINTS" id="PR00869">
    <property type="entry name" value="DNAPOLX"/>
</dbReference>
<dbReference type="SUPFAM" id="SSF47802">
    <property type="entry name" value="DNA polymerase beta, N-terminal domain-like"/>
    <property type="match status" value="1"/>
</dbReference>